<feature type="transmembrane region" description="Helical" evidence="2">
    <location>
        <begin position="12"/>
        <end position="31"/>
    </location>
</feature>
<dbReference type="Proteomes" id="UP000306985">
    <property type="component" value="Unassembled WGS sequence"/>
</dbReference>
<keyword evidence="4" id="KW-0418">Kinase</keyword>
<keyword evidence="2" id="KW-0472">Membrane</keyword>
<dbReference type="InterPro" id="IPR011009">
    <property type="entry name" value="Kinase-like_dom_sf"/>
</dbReference>
<reference evidence="4 5" key="1">
    <citation type="submission" date="2019-05" db="EMBL/GenBank/DDBJ databases">
        <title>Nakamurella sp. N5BH11, whole genome shotgun sequence.</title>
        <authorList>
            <person name="Tuo L."/>
        </authorList>
    </citation>
    <scope>NUCLEOTIDE SEQUENCE [LARGE SCALE GENOMIC DNA]</scope>
    <source>
        <strain evidence="4 5">N5BH11</strain>
    </source>
</reference>
<dbReference type="OrthoDB" id="9795390at2"/>
<evidence type="ECO:0000313" key="5">
    <source>
        <dbReference type="Proteomes" id="UP000306985"/>
    </source>
</evidence>
<evidence type="ECO:0000313" key="4">
    <source>
        <dbReference type="EMBL" id="TKV61276.1"/>
    </source>
</evidence>
<dbReference type="Gene3D" id="1.10.510.10">
    <property type="entry name" value="Transferase(Phosphotransferase) domain 1"/>
    <property type="match status" value="1"/>
</dbReference>
<name>A0A4U6QME8_9ACTN</name>
<dbReference type="EMBL" id="SZZH01000001">
    <property type="protein sequence ID" value="TKV61276.1"/>
    <property type="molecule type" value="Genomic_DNA"/>
</dbReference>
<feature type="transmembrane region" description="Helical" evidence="2">
    <location>
        <begin position="69"/>
        <end position="91"/>
    </location>
</feature>
<protein>
    <submittedName>
        <fullName evidence="4">AarF/ABC1/UbiB kinase family protein</fullName>
    </submittedName>
</protein>
<dbReference type="AlphaFoldDB" id="A0A4U6QME8"/>
<evidence type="ECO:0000256" key="1">
    <source>
        <dbReference type="ARBA" id="ARBA00009670"/>
    </source>
</evidence>
<dbReference type="Pfam" id="PF03109">
    <property type="entry name" value="ABC1"/>
    <property type="match status" value="1"/>
</dbReference>
<dbReference type="PANTHER" id="PTHR10566">
    <property type="entry name" value="CHAPERONE-ACTIVITY OF BC1 COMPLEX CABC1 -RELATED"/>
    <property type="match status" value="1"/>
</dbReference>
<keyword evidence="2" id="KW-1133">Transmembrane helix</keyword>
<dbReference type="CDD" id="cd05121">
    <property type="entry name" value="ABC1_ADCK3-like"/>
    <property type="match status" value="1"/>
</dbReference>
<proteinExistence type="inferred from homology"/>
<organism evidence="4 5">
    <name type="scientific">Nakamurella flava</name>
    <dbReference type="NCBI Taxonomy" id="2576308"/>
    <lineage>
        <taxon>Bacteria</taxon>
        <taxon>Bacillati</taxon>
        <taxon>Actinomycetota</taxon>
        <taxon>Actinomycetes</taxon>
        <taxon>Nakamurellales</taxon>
        <taxon>Nakamurellaceae</taxon>
        <taxon>Nakamurella</taxon>
    </lineage>
</organism>
<gene>
    <name evidence="4" type="ORF">FDO65_06605</name>
</gene>
<feature type="transmembrane region" description="Helical" evidence="2">
    <location>
        <begin position="615"/>
        <end position="636"/>
    </location>
</feature>
<dbReference type="GO" id="GO:0016301">
    <property type="term" value="F:kinase activity"/>
    <property type="evidence" value="ECO:0007669"/>
    <property type="project" value="UniProtKB-KW"/>
</dbReference>
<dbReference type="InterPro" id="IPR004147">
    <property type="entry name" value="ABC1_dom"/>
</dbReference>
<sequence>MVIEFDSVWEVFWAIVYVLLVGVVSGRILGVRRGWLRATIAGLIGSLVGLALGVLILQGERPIDATDLLTVGFGFSLLVTMVLSIVLDVLLRPRRTGPRPRLRTRVRTFFTVGGRLFDVARIARRNGVGTRVTNRSALANPENALRVKMFLQDCGGMFIKFGQIASTRSDVLPAPLVDALSELQANVAPVSWEAVRRILDDELDGPLERTFASFSNQPLAAASIGQTHLAELVDGRQVVVKVRRPDVEVGVARDSAVLRWGTRALLRRSEAARSIGLKGISEELIRSVQQELSYIHEAGNSRTLAGATPAGRVKIPAVYSEYSTDGLLVMQRVNGRPVSDAAAVDATGVDRAVLAADLLGTFLEQLMNAGVYHADPHPGNILIDPDGGLWLIDFGAVGLVDPVSMDALRLMGAGLMTREPALLARALRVLAGSAADGLDPQALEAEISVVLSERLRAGGFDPKGLQEIIDVMRRHELPVPATFTVLARALLTLEGTLRTLDPGLDTAAAASKQLGTAMKSQGDVRAVAQAEFLRALPSLRALPALVEDIGLQVRSGRLHVQLDPVAGRTQSQVTRWIDQALFTVIAGLGLVASSVLLVGAAIAADPAQDNIGLDALRVVGWLGLVFSGVMLMRVVAQILRRDGELEGLGGLGTTFRRSG</sequence>
<dbReference type="RefSeq" id="WP_137448580.1">
    <property type="nucleotide sequence ID" value="NZ_SZZH01000001.1"/>
</dbReference>
<comment type="similarity">
    <text evidence="1">Belongs to the protein kinase superfamily. ADCK protein kinase family.</text>
</comment>
<feature type="transmembrane region" description="Helical" evidence="2">
    <location>
        <begin position="38"/>
        <end position="57"/>
    </location>
</feature>
<comment type="caution">
    <text evidence="4">The sequence shown here is derived from an EMBL/GenBank/DDBJ whole genome shotgun (WGS) entry which is preliminary data.</text>
</comment>
<evidence type="ECO:0000259" key="3">
    <source>
        <dbReference type="Pfam" id="PF03109"/>
    </source>
</evidence>
<keyword evidence="5" id="KW-1185">Reference proteome</keyword>
<evidence type="ECO:0000256" key="2">
    <source>
        <dbReference type="SAM" id="Phobius"/>
    </source>
</evidence>
<accession>A0A4U6QME8</accession>
<feature type="transmembrane region" description="Helical" evidence="2">
    <location>
        <begin position="580"/>
        <end position="603"/>
    </location>
</feature>
<feature type="domain" description="ABC1 atypical kinase-like" evidence="3">
    <location>
        <begin position="183"/>
        <end position="410"/>
    </location>
</feature>
<dbReference type="PANTHER" id="PTHR10566:SF113">
    <property type="entry name" value="PROTEIN ACTIVITY OF BC1 COMPLEX KINASE 7, CHLOROPLASTIC"/>
    <property type="match status" value="1"/>
</dbReference>
<dbReference type="SUPFAM" id="SSF56112">
    <property type="entry name" value="Protein kinase-like (PK-like)"/>
    <property type="match status" value="1"/>
</dbReference>
<dbReference type="InterPro" id="IPR050154">
    <property type="entry name" value="UbiB_kinase"/>
</dbReference>
<keyword evidence="4" id="KW-0808">Transferase</keyword>
<keyword evidence="2" id="KW-0812">Transmembrane</keyword>